<sequence length="401" mass="44648">MGRPPTPVGTWGEIHTKQISAGVWEAHARFRMADGRSKQVRKRGATKTKATNNLKTQLTALASEATSGEITPDTRFGVICDKCMDELERSYKLAGKSPSTPRLYRGYVKNWIKPALGELQAREVRAWGCNQLIQKGRDKSFDTARSLRAALSLICSYAVRYGAMDANPVKSTERLERDGKKEVKALTLEQRMDLRAKLVELGRKKRTDAKGRSLGRRAQVWADLPDFMDGMLATGVRVGELLALDDTEVDPTAPTVLIGHHLVRETGVGLLRLPYRKSNGTGLLLMVPQWSVPMWRRRKLAARPGGPIFPAWNDEWADPSNVIHRIREALDECGYGWVTSHVWRKTVATVLDEADLPTTAIADQLGNTPRVVEEHYRRKRAANQATAAALEGIIQHEEGGD</sequence>
<dbReference type="PANTHER" id="PTHR30629">
    <property type="entry name" value="PROPHAGE INTEGRASE"/>
    <property type="match status" value="1"/>
</dbReference>
<dbReference type="EMBL" id="FOUP01000004">
    <property type="protein sequence ID" value="SFN39508.1"/>
    <property type="molecule type" value="Genomic_DNA"/>
</dbReference>
<dbReference type="Gene3D" id="1.10.150.130">
    <property type="match status" value="1"/>
</dbReference>
<dbReference type="GO" id="GO:0006310">
    <property type="term" value="P:DNA recombination"/>
    <property type="evidence" value="ECO:0007669"/>
    <property type="project" value="UniProtKB-KW"/>
</dbReference>
<evidence type="ECO:0000256" key="3">
    <source>
        <dbReference type="ARBA" id="ARBA00023125"/>
    </source>
</evidence>
<dbReference type="OrthoDB" id="4326943at2"/>
<name>A0A1I4YN86_9PSEU</name>
<dbReference type="Gene3D" id="1.10.443.10">
    <property type="entry name" value="Intergrase catalytic core"/>
    <property type="match status" value="1"/>
</dbReference>
<evidence type="ECO:0000313" key="7">
    <source>
        <dbReference type="EMBL" id="SFN39508.1"/>
    </source>
</evidence>
<evidence type="ECO:0000313" key="8">
    <source>
        <dbReference type="Proteomes" id="UP000199398"/>
    </source>
</evidence>
<dbReference type="SUPFAM" id="SSF56349">
    <property type="entry name" value="DNA breaking-rejoining enzymes"/>
    <property type="match status" value="1"/>
</dbReference>
<comment type="similarity">
    <text evidence="1">Belongs to the 'phage' integrase family.</text>
</comment>
<dbReference type="InterPro" id="IPR010998">
    <property type="entry name" value="Integrase_recombinase_N"/>
</dbReference>
<organism evidence="7 8">
    <name type="scientific">Saccharopolyspora antimicrobica</name>
    <dbReference type="NCBI Taxonomy" id="455193"/>
    <lineage>
        <taxon>Bacteria</taxon>
        <taxon>Bacillati</taxon>
        <taxon>Actinomycetota</taxon>
        <taxon>Actinomycetes</taxon>
        <taxon>Pseudonocardiales</taxon>
        <taxon>Pseudonocardiaceae</taxon>
        <taxon>Saccharopolyspora</taxon>
    </lineage>
</organism>
<dbReference type="AlphaFoldDB" id="A0A1I4YN86"/>
<dbReference type="Proteomes" id="UP000199398">
    <property type="component" value="Unassembled WGS sequence"/>
</dbReference>
<keyword evidence="3" id="KW-0238">DNA-binding</keyword>
<keyword evidence="9" id="KW-1185">Reference proteome</keyword>
<feature type="domain" description="Tyr recombinase" evidence="5">
    <location>
        <begin position="181"/>
        <end position="389"/>
    </location>
</feature>
<reference evidence="6 9" key="2">
    <citation type="submission" date="2018-10" db="EMBL/GenBank/DDBJ databases">
        <title>Sequencing the genomes of 1000 actinobacteria strains.</title>
        <authorList>
            <person name="Klenk H.-P."/>
        </authorList>
    </citation>
    <scope>NUCLEOTIDE SEQUENCE [LARGE SCALE GENOMIC DNA]</scope>
    <source>
        <strain evidence="6 9">DSM 45119</strain>
    </source>
</reference>
<evidence type="ECO:0000256" key="2">
    <source>
        <dbReference type="ARBA" id="ARBA00022908"/>
    </source>
</evidence>
<dbReference type="InterPro" id="IPR050808">
    <property type="entry name" value="Phage_Integrase"/>
</dbReference>
<reference evidence="7 8" key="1">
    <citation type="submission" date="2016-10" db="EMBL/GenBank/DDBJ databases">
        <authorList>
            <person name="de Groot N.N."/>
        </authorList>
    </citation>
    <scope>NUCLEOTIDE SEQUENCE [LARGE SCALE GENOMIC DNA]</scope>
    <source>
        <strain evidence="7 8">CPCC 201259</strain>
    </source>
</reference>
<evidence type="ECO:0000256" key="4">
    <source>
        <dbReference type="ARBA" id="ARBA00023172"/>
    </source>
</evidence>
<dbReference type="InterPro" id="IPR013762">
    <property type="entry name" value="Integrase-like_cat_sf"/>
</dbReference>
<dbReference type="STRING" id="455193.SAMN05421805_104220"/>
<gene>
    <name evidence="6" type="ORF">ATL45_1004</name>
    <name evidence="7" type="ORF">SAMN05421805_104220</name>
</gene>
<dbReference type="RefSeq" id="WP_143121626.1">
    <property type="nucleotide sequence ID" value="NZ_FOUP01000004.1"/>
</dbReference>
<evidence type="ECO:0000313" key="9">
    <source>
        <dbReference type="Proteomes" id="UP000270697"/>
    </source>
</evidence>
<dbReference type="GO" id="GO:0003677">
    <property type="term" value="F:DNA binding"/>
    <property type="evidence" value="ECO:0007669"/>
    <property type="project" value="UniProtKB-KW"/>
</dbReference>
<dbReference type="Proteomes" id="UP000270697">
    <property type="component" value="Unassembled WGS sequence"/>
</dbReference>
<dbReference type="GO" id="GO:0015074">
    <property type="term" value="P:DNA integration"/>
    <property type="evidence" value="ECO:0007669"/>
    <property type="project" value="UniProtKB-KW"/>
</dbReference>
<dbReference type="InterPro" id="IPR011010">
    <property type="entry name" value="DNA_brk_join_enz"/>
</dbReference>
<dbReference type="InterPro" id="IPR002104">
    <property type="entry name" value="Integrase_catalytic"/>
</dbReference>
<evidence type="ECO:0000259" key="5">
    <source>
        <dbReference type="PROSITE" id="PS51898"/>
    </source>
</evidence>
<dbReference type="EMBL" id="RBXX01000002">
    <property type="protein sequence ID" value="RKT82749.1"/>
    <property type="molecule type" value="Genomic_DNA"/>
</dbReference>
<keyword evidence="4" id="KW-0233">DNA recombination</keyword>
<accession>A0A1I4YN86</accession>
<proteinExistence type="inferred from homology"/>
<evidence type="ECO:0000313" key="6">
    <source>
        <dbReference type="EMBL" id="RKT82749.1"/>
    </source>
</evidence>
<dbReference type="PANTHER" id="PTHR30629:SF6">
    <property type="entry name" value="PROPHAGE INTEGRASE INTA-RELATED"/>
    <property type="match status" value="1"/>
</dbReference>
<dbReference type="PROSITE" id="PS51898">
    <property type="entry name" value="TYR_RECOMBINASE"/>
    <property type="match status" value="1"/>
</dbReference>
<evidence type="ECO:0000256" key="1">
    <source>
        <dbReference type="ARBA" id="ARBA00008857"/>
    </source>
</evidence>
<keyword evidence="2" id="KW-0229">DNA integration</keyword>
<protein>
    <recommendedName>
        <fullName evidence="5">Tyr recombinase domain-containing protein</fullName>
    </recommendedName>
</protein>